<keyword evidence="2" id="KW-1185">Reference proteome</keyword>
<evidence type="ECO:0000313" key="1">
    <source>
        <dbReference type="EMBL" id="KAK1129200.1"/>
    </source>
</evidence>
<comment type="caution">
    <text evidence="1">The sequence shown here is derived from an EMBL/GenBank/DDBJ whole genome shotgun (WGS) entry which is preliminary data.</text>
</comment>
<name>A0AA40G1C6_9HYME</name>
<organism evidence="1 2">
    <name type="scientific">Melipona bicolor</name>
    <dbReference type="NCBI Taxonomy" id="60889"/>
    <lineage>
        <taxon>Eukaryota</taxon>
        <taxon>Metazoa</taxon>
        <taxon>Ecdysozoa</taxon>
        <taxon>Arthropoda</taxon>
        <taxon>Hexapoda</taxon>
        <taxon>Insecta</taxon>
        <taxon>Pterygota</taxon>
        <taxon>Neoptera</taxon>
        <taxon>Endopterygota</taxon>
        <taxon>Hymenoptera</taxon>
        <taxon>Apocrita</taxon>
        <taxon>Aculeata</taxon>
        <taxon>Apoidea</taxon>
        <taxon>Anthophila</taxon>
        <taxon>Apidae</taxon>
        <taxon>Melipona</taxon>
    </lineage>
</organism>
<accession>A0AA40G1C6</accession>
<dbReference type="Proteomes" id="UP001177670">
    <property type="component" value="Unassembled WGS sequence"/>
</dbReference>
<dbReference type="EMBL" id="JAHYIQ010000009">
    <property type="protein sequence ID" value="KAK1129200.1"/>
    <property type="molecule type" value="Genomic_DNA"/>
</dbReference>
<sequence length="55" mass="5837">MTTDEHGDFVGKMYLSNDIDSVASNSGNGAGGRGYQWDGRAKKGIVESATVSWRG</sequence>
<gene>
    <name evidence="1" type="ORF">K0M31_020330</name>
</gene>
<reference evidence="1" key="1">
    <citation type="submission" date="2021-10" db="EMBL/GenBank/DDBJ databases">
        <title>Melipona bicolor Genome sequencing and assembly.</title>
        <authorList>
            <person name="Araujo N.S."/>
            <person name="Arias M.C."/>
        </authorList>
    </citation>
    <scope>NUCLEOTIDE SEQUENCE</scope>
    <source>
        <strain evidence="1">USP_2M_L1-L4_2017</strain>
        <tissue evidence="1">Whole body</tissue>
    </source>
</reference>
<dbReference type="AlphaFoldDB" id="A0AA40G1C6"/>
<protein>
    <submittedName>
        <fullName evidence="1">Uncharacterized protein</fullName>
    </submittedName>
</protein>
<feature type="non-terminal residue" evidence="1">
    <location>
        <position position="55"/>
    </location>
</feature>
<evidence type="ECO:0000313" key="2">
    <source>
        <dbReference type="Proteomes" id="UP001177670"/>
    </source>
</evidence>
<proteinExistence type="predicted"/>